<dbReference type="RefSeq" id="WP_097277699.1">
    <property type="nucleotide sequence ID" value="NZ_OCNJ01000001.1"/>
</dbReference>
<dbReference type="OrthoDB" id="7914255at2"/>
<keyword evidence="2" id="KW-0175">Coiled coil</keyword>
<feature type="coiled-coil region" evidence="2">
    <location>
        <begin position="92"/>
        <end position="150"/>
    </location>
</feature>
<feature type="signal peptide" evidence="3">
    <location>
        <begin position="1"/>
        <end position="24"/>
    </location>
</feature>
<dbReference type="SUPFAM" id="SSF111369">
    <property type="entry name" value="HlyD-like secretion proteins"/>
    <property type="match status" value="1"/>
</dbReference>
<organism evidence="5 6">
    <name type="scientific">Caenispirillum bisanense</name>
    <dbReference type="NCBI Taxonomy" id="414052"/>
    <lineage>
        <taxon>Bacteria</taxon>
        <taxon>Pseudomonadati</taxon>
        <taxon>Pseudomonadota</taxon>
        <taxon>Alphaproteobacteria</taxon>
        <taxon>Rhodospirillales</taxon>
        <taxon>Novispirillaceae</taxon>
        <taxon>Caenispirillum</taxon>
    </lineage>
</organism>
<evidence type="ECO:0000313" key="6">
    <source>
        <dbReference type="Proteomes" id="UP000219621"/>
    </source>
</evidence>
<dbReference type="EMBL" id="OCNJ01000001">
    <property type="protein sequence ID" value="SOD91179.1"/>
    <property type="molecule type" value="Genomic_DNA"/>
</dbReference>
<comment type="similarity">
    <text evidence="1">Belongs to the membrane fusion protein (MFP) (TC 8.A.1) family.</text>
</comment>
<dbReference type="Proteomes" id="UP000219621">
    <property type="component" value="Unassembled WGS sequence"/>
</dbReference>
<proteinExistence type="inferred from homology"/>
<evidence type="ECO:0000313" key="5">
    <source>
        <dbReference type="EMBL" id="SOD91179.1"/>
    </source>
</evidence>
<dbReference type="AlphaFoldDB" id="A0A286G7R9"/>
<keyword evidence="6" id="KW-1185">Reference proteome</keyword>
<keyword evidence="3" id="KW-0732">Signal</keyword>
<dbReference type="InterPro" id="IPR006143">
    <property type="entry name" value="RND_pump_MFP"/>
</dbReference>
<name>A0A286G7R9_9PROT</name>
<feature type="chain" id="PRO_5012764159" evidence="3">
    <location>
        <begin position="25"/>
        <end position="340"/>
    </location>
</feature>
<dbReference type="PANTHER" id="PTHR30469">
    <property type="entry name" value="MULTIDRUG RESISTANCE PROTEIN MDTA"/>
    <property type="match status" value="1"/>
</dbReference>
<dbReference type="InterPro" id="IPR058625">
    <property type="entry name" value="MdtA-like_BSH"/>
</dbReference>
<feature type="domain" description="Multidrug resistance protein MdtA-like barrel-sandwich hybrid" evidence="4">
    <location>
        <begin position="55"/>
        <end position="191"/>
    </location>
</feature>
<dbReference type="Pfam" id="PF25917">
    <property type="entry name" value="BSH_RND"/>
    <property type="match status" value="1"/>
</dbReference>
<evidence type="ECO:0000256" key="1">
    <source>
        <dbReference type="ARBA" id="ARBA00009477"/>
    </source>
</evidence>
<accession>A0A286G7R9</accession>
<dbReference type="GO" id="GO:0015562">
    <property type="term" value="F:efflux transmembrane transporter activity"/>
    <property type="evidence" value="ECO:0007669"/>
    <property type="project" value="TreeGrafter"/>
</dbReference>
<dbReference type="PANTHER" id="PTHR30469:SF15">
    <property type="entry name" value="HLYD FAMILY OF SECRETION PROTEINS"/>
    <property type="match status" value="1"/>
</dbReference>
<evidence type="ECO:0000256" key="3">
    <source>
        <dbReference type="SAM" id="SignalP"/>
    </source>
</evidence>
<reference evidence="5 6" key="1">
    <citation type="submission" date="2017-09" db="EMBL/GenBank/DDBJ databases">
        <authorList>
            <person name="Ehlers B."/>
            <person name="Leendertz F.H."/>
        </authorList>
    </citation>
    <scope>NUCLEOTIDE SEQUENCE [LARGE SCALE GENOMIC DNA]</scope>
    <source>
        <strain evidence="5 6">USBA 140</strain>
    </source>
</reference>
<dbReference type="Gene3D" id="1.10.287.470">
    <property type="entry name" value="Helix hairpin bin"/>
    <property type="match status" value="1"/>
</dbReference>
<gene>
    <name evidence="5" type="ORF">SAMN05421508_101848</name>
</gene>
<evidence type="ECO:0000259" key="4">
    <source>
        <dbReference type="Pfam" id="PF25917"/>
    </source>
</evidence>
<dbReference type="NCBIfam" id="TIGR01730">
    <property type="entry name" value="RND_mfp"/>
    <property type="match status" value="1"/>
</dbReference>
<protein>
    <submittedName>
        <fullName evidence="5">RND family efflux transporter, MFP subunit</fullName>
    </submittedName>
</protein>
<dbReference type="GO" id="GO:1990281">
    <property type="term" value="C:efflux pump complex"/>
    <property type="evidence" value="ECO:0007669"/>
    <property type="project" value="TreeGrafter"/>
</dbReference>
<evidence type="ECO:0000256" key="2">
    <source>
        <dbReference type="SAM" id="Coils"/>
    </source>
</evidence>
<sequence>MRFRHLSAVAAAVVAVMSAAPAPAAEGAPFAVEPVQIQDRKAVFATVESIDQLAARARIGGTVAALTVDEGDMVEAGQKIAVVGDDKLALQMRALDARIASLQAQLSQARTDLNRANELRRQGVIPQARLDEARTQAQVLERTVESVRAERSVIAEQADQGAVLAPAPGRVLAVPVQDGSVVMPGETLAVIAADSYVLRMELPERHARFLAEGDGVLVGRRGLEEKAAHDGALTEGRIVQVYPRLTNGRVVADVQVAGLGDFFVGERALVYVSTGARRTFVVPPEYLVRRWGLTYATLADGTQIVVQPGQPVDGGVEILSGVRAGDTLVPPAAPDAQVMR</sequence>
<dbReference type="Gene3D" id="2.40.50.100">
    <property type="match status" value="1"/>
</dbReference>